<dbReference type="PANTHER" id="PTHR16675">
    <property type="entry name" value="MHC CLASS I-RELATED"/>
    <property type="match status" value="1"/>
</dbReference>
<gene>
    <name evidence="4" type="ORF">chiPu_0025753</name>
</gene>
<comment type="similarity">
    <text evidence="2">Belongs to the MHC class I family.</text>
</comment>
<dbReference type="OrthoDB" id="8936120at2759"/>
<dbReference type="InterPro" id="IPR001039">
    <property type="entry name" value="MHC_I_a_a1/a2"/>
</dbReference>
<keyword evidence="5" id="KW-1185">Reference proteome</keyword>
<dbReference type="Proteomes" id="UP000287033">
    <property type="component" value="Unassembled WGS sequence"/>
</dbReference>
<evidence type="ECO:0000313" key="4">
    <source>
        <dbReference type="EMBL" id="GCC41932.1"/>
    </source>
</evidence>
<dbReference type="InterPro" id="IPR011162">
    <property type="entry name" value="MHC_I/II-like_Ag-recog"/>
</dbReference>
<sequence length="179" mass="20699">ETNSHTIMYTIVSGGQDFPEVTGVAVVNGIQTSYFDSDTRRCVPRQQFLADSLSMKFWDDATDLTITHTGLAKENLKSILERTNQTSGIHTLQWIRSVEVSEDGSVKRLMRFGFDGKDFINLESDRMRWIASNHFAVMLKEKWDSDQAWNNYWESYLQGTSVECLNRYLEAGKEYFTRK</sequence>
<evidence type="ECO:0000256" key="2">
    <source>
        <dbReference type="RuleBase" id="RU004439"/>
    </source>
</evidence>
<dbReference type="Gene3D" id="3.30.500.10">
    <property type="entry name" value="MHC class I-like antigen recognition-like"/>
    <property type="match status" value="1"/>
</dbReference>
<feature type="non-terminal residue" evidence="4">
    <location>
        <position position="179"/>
    </location>
</feature>
<evidence type="ECO:0000256" key="1">
    <source>
        <dbReference type="ARBA" id="ARBA00023180"/>
    </source>
</evidence>
<dbReference type="GO" id="GO:0009897">
    <property type="term" value="C:external side of plasma membrane"/>
    <property type="evidence" value="ECO:0007669"/>
    <property type="project" value="TreeGrafter"/>
</dbReference>
<dbReference type="GO" id="GO:0006955">
    <property type="term" value="P:immune response"/>
    <property type="evidence" value="ECO:0007669"/>
    <property type="project" value="TreeGrafter"/>
</dbReference>
<feature type="non-terminal residue" evidence="4">
    <location>
        <position position="1"/>
    </location>
</feature>
<evidence type="ECO:0000313" key="5">
    <source>
        <dbReference type="Proteomes" id="UP000287033"/>
    </source>
</evidence>
<accession>A0A401TH15</accession>
<reference evidence="4 5" key="1">
    <citation type="journal article" date="2018" name="Nat. Ecol. Evol.">
        <title>Shark genomes provide insights into elasmobranch evolution and the origin of vertebrates.</title>
        <authorList>
            <person name="Hara Y"/>
            <person name="Yamaguchi K"/>
            <person name="Onimaru K"/>
            <person name="Kadota M"/>
            <person name="Koyanagi M"/>
            <person name="Keeley SD"/>
            <person name="Tatsumi K"/>
            <person name="Tanaka K"/>
            <person name="Motone F"/>
            <person name="Kageyama Y"/>
            <person name="Nozu R"/>
            <person name="Adachi N"/>
            <person name="Nishimura O"/>
            <person name="Nakagawa R"/>
            <person name="Tanegashima C"/>
            <person name="Kiyatake I"/>
            <person name="Matsumoto R"/>
            <person name="Murakumo K"/>
            <person name="Nishida K"/>
            <person name="Terakita A"/>
            <person name="Kuratani S"/>
            <person name="Sato K"/>
            <person name="Hyodo S Kuraku.S."/>
        </authorList>
    </citation>
    <scope>NUCLEOTIDE SEQUENCE [LARGE SCALE GENOMIC DNA]</scope>
</reference>
<dbReference type="OMA" id="SRICHEN"/>
<dbReference type="EMBL" id="BEZZ01064816">
    <property type="protein sequence ID" value="GCC41932.1"/>
    <property type="molecule type" value="Genomic_DNA"/>
</dbReference>
<evidence type="ECO:0000259" key="3">
    <source>
        <dbReference type="Pfam" id="PF00129"/>
    </source>
</evidence>
<dbReference type="GO" id="GO:0005615">
    <property type="term" value="C:extracellular space"/>
    <property type="evidence" value="ECO:0007669"/>
    <property type="project" value="TreeGrafter"/>
</dbReference>
<dbReference type="AlphaFoldDB" id="A0A401TH15"/>
<dbReference type="InterPro" id="IPR050208">
    <property type="entry name" value="MHC_class-I_related"/>
</dbReference>
<keyword evidence="1" id="KW-0325">Glycoprotein</keyword>
<dbReference type="InterPro" id="IPR037055">
    <property type="entry name" value="MHC_I-like_Ag-recog_sf"/>
</dbReference>
<proteinExistence type="inferred from homology"/>
<dbReference type="PANTHER" id="PTHR16675:SF237">
    <property type="entry name" value="MHC CLASS I ANTIGEN TRANSCRIPT VARIANT 1-RELATED"/>
    <property type="match status" value="1"/>
</dbReference>
<dbReference type="Pfam" id="PF00129">
    <property type="entry name" value="MHC_I"/>
    <property type="match status" value="1"/>
</dbReference>
<dbReference type="PRINTS" id="PR01638">
    <property type="entry name" value="MHCCLASSI"/>
</dbReference>
<feature type="domain" description="MHC class I-like antigen recognition-like" evidence="3">
    <location>
        <begin position="5"/>
        <end position="174"/>
    </location>
</feature>
<dbReference type="InterPro" id="IPR011161">
    <property type="entry name" value="MHC_I-like_Ag-recog"/>
</dbReference>
<name>A0A401TH15_CHIPU</name>
<comment type="caution">
    <text evidence="4">The sequence shown here is derived from an EMBL/GenBank/DDBJ whole genome shotgun (WGS) entry which is preliminary data.</text>
</comment>
<dbReference type="SUPFAM" id="SSF54452">
    <property type="entry name" value="MHC antigen-recognition domain"/>
    <property type="match status" value="1"/>
</dbReference>
<protein>
    <recommendedName>
        <fullName evidence="3">MHC class I-like antigen recognition-like domain-containing protein</fullName>
    </recommendedName>
</protein>
<organism evidence="4 5">
    <name type="scientific">Chiloscyllium punctatum</name>
    <name type="common">Brownbanded bambooshark</name>
    <name type="synonym">Hemiscyllium punctatum</name>
    <dbReference type="NCBI Taxonomy" id="137246"/>
    <lineage>
        <taxon>Eukaryota</taxon>
        <taxon>Metazoa</taxon>
        <taxon>Chordata</taxon>
        <taxon>Craniata</taxon>
        <taxon>Vertebrata</taxon>
        <taxon>Chondrichthyes</taxon>
        <taxon>Elasmobranchii</taxon>
        <taxon>Galeomorphii</taxon>
        <taxon>Galeoidea</taxon>
        <taxon>Orectolobiformes</taxon>
        <taxon>Hemiscylliidae</taxon>
        <taxon>Chiloscyllium</taxon>
    </lineage>
</organism>